<reference evidence="2" key="1">
    <citation type="submission" date="2022-01" db="EMBL/GenBank/DDBJ databases">
        <authorList>
            <person name="Braso-Vives M."/>
        </authorList>
    </citation>
    <scope>NUCLEOTIDE SEQUENCE</scope>
</reference>
<organism evidence="2 3">
    <name type="scientific">Branchiostoma lanceolatum</name>
    <name type="common">Common lancelet</name>
    <name type="synonym">Amphioxus lanceolatum</name>
    <dbReference type="NCBI Taxonomy" id="7740"/>
    <lineage>
        <taxon>Eukaryota</taxon>
        <taxon>Metazoa</taxon>
        <taxon>Chordata</taxon>
        <taxon>Cephalochordata</taxon>
        <taxon>Leptocardii</taxon>
        <taxon>Amphioxiformes</taxon>
        <taxon>Branchiostomatidae</taxon>
        <taxon>Branchiostoma</taxon>
    </lineage>
</organism>
<keyword evidence="3" id="KW-1185">Reference proteome</keyword>
<accession>A0A8J9ZBV7</accession>
<feature type="compositionally biased region" description="Basic and acidic residues" evidence="1">
    <location>
        <begin position="61"/>
        <end position="81"/>
    </location>
</feature>
<feature type="region of interest" description="Disordered" evidence="1">
    <location>
        <begin position="1"/>
        <end position="81"/>
    </location>
</feature>
<dbReference type="Proteomes" id="UP000838412">
    <property type="component" value="Chromosome 18"/>
</dbReference>
<dbReference type="AlphaFoldDB" id="A0A8J9ZBV7"/>
<name>A0A8J9ZBV7_BRALA</name>
<protein>
    <submittedName>
        <fullName evidence="2">Hypp8926 protein</fullName>
    </submittedName>
</protein>
<proteinExistence type="predicted"/>
<evidence type="ECO:0000313" key="3">
    <source>
        <dbReference type="Proteomes" id="UP000838412"/>
    </source>
</evidence>
<feature type="compositionally biased region" description="Basic and acidic residues" evidence="1">
    <location>
        <begin position="28"/>
        <end position="41"/>
    </location>
</feature>
<gene>
    <name evidence="2" type="primary">Hypp8926</name>
    <name evidence="2" type="ORF">BLAG_LOCUS11422</name>
</gene>
<dbReference type="EMBL" id="OV696703">
    <property type="protein sequence ID" value="CAH1250839.1"/>
    <property type="molecule type" value="Genomic_DNA"/>
</dbReference>
<evidence type="ECO:0000313" key="2">
    <source>
        <dbReference type="EMBL" id="CAH1250839.1"/>
    </source>
</evidence>
<evidence type="ECO:0000256" key="1">
    <source>
        <dbReference type="SAM" id="MobiDB-lite"/>
    </source>
</evidence>
<sequence length="81" mass="9229">MTLVPRGDTDGPSWPDHTGFRSCPRAGGETRHNPEPSHREPTLSSDLTQRLYAEPMNTDIDVQKRDTSRSRATENPHYRQI</sequence>